<evidence type="ECO:0000256" key="1">
    <source>
        <dbReference type="ARBA" id="ARBA00001924"/>
    </source>
</evidence>
<comment type="caution">
    <text evidence="13">The sequence shown here is derived from an EMBL/GenBank/DDBJ whole genome shotgun (WGS) entry which is preliminary data.</text>
</comment>
<reference evidence="13 14" key="1">
    <citation type="submission" date="2020-08" db="EMBL/GenBank/DDBJ databases">
        <title>Genomic Encyclopedia of Type Strains, Phase IV (KMG-IV): sequencing the most valuable type-strain genomes for metagenomic binning, comparative biology and taxonomic classification.</title>
        <authorList>
            <person name="Goeker M."/>
        </authorList>
    </citation>
    <scope>NUCLEOTIDE SEQUENCE [LARGE SCALE GENOMIC DNA]</scope>
    <source>
        <strain evidence="13 14">DSM 16268</strain>
    </source>
</reference>
<evidence type="ECO:0000256" key="10">
    <source>
        <dbReference type="ARBA" id="ARBA00034078"/>
    </source>
</evidence>
<dbReference type="NCBIfam" id="TIGR02965">
    <property type="entry name" value="xanthine_xdhB"/>
    <property type="match status" value="1"/>
</dbReference>
<evidence type="ECO:0000256" key="8">
    <source>
        <dbReference type="ARBA" id="ARBA00023004"/>
    </source>
</evidence>
<comment type="cofactor">
    <cofactor evidence="2">
        <name>FAD</name>
        <dbReference type="ChEBI" id="CHEBI:57692"/>
    </cofactor>
</comment>
<proteinExistence type="inferred from homology"/>
<dbReference type="InterPro" id="IPR046867">
    <property type="entry name" value="AldOxase/xan_DH_MoCoBD2"/>
</dbReference>
<dbReference type="InterPro" id="IPR036856">
    <property type="entry name" value="Ald_Oxase/Xan_DH_a/b_sf"/>
</dbReference>
<evidence type="ECO:0000256" key="5">
    <source>
        <dbReference type="ARBA" id="ARBA00022714"/>
    </source>
</evidence>
<dbReference type="GO" id="GO:0051537">
    <property type="term" value="F:2 iron, 2 sulfur cluster binding"/>
    <property type="evidence" value="ECO:0007669"/>
    <property type="project" value="UniProtKB-KW"/>
</dbReference>
<evidence type="ECO:0000256" key="3">
    <source>
        <dbReference type="ARBA" id="ARBA00006849"/>
    </source>
</evidence>
<dbReference type="AlphaFoldDB" id="A0A7W9FML6"/>
<organism evidence="13 14">
    <name type="scientific">Prosthecomicrobium pneumaticum</name>
    <dbReference type="NCBI Taxonomy" id="81895"/>
    <lineage>
        <taxon>Bacteria</taxon>
        <taxon>Pseudomonadati</taxon>
        <taxon>Pseudomonadota</taxon>
        <taxon>Alphaproteobacteria</taxon>
        <taxon>Hyphomicrobiales</taxon>
        <taxon>Kaistiaceae</taxon>
        <taxon>Prosthecomicrobium</taxon>
    </lineage>
</organism>
<dbReference type="PANTHER" id="PTHR11908:SF132">
    <property type="entry name" value="ALDEHYDE OXIDASE 1-RELATED"/>
    <property type="match status" value="1"/>
</dbReference>
<feature type="domain" description="Aldehyde oxidase/xanthine dehydrogenase a/b hammerhead" evidence="12">
    <location>
        <begin position="26"/>
        <end position="135"/>
    </location>
</feature>
<dbReference type="FunFam" id="3.30.365.10:FF:000002">
    <property type="entry name" value="Xanthine dehydrogenase oxidase"/>
    <property type="match status" value="1"/>
</dbReference>
<evidence type="ECO:0000256" key="4">
    <source>
        <dbReference type="ARBA" id="ARBA00022505"/>
    </source>
</evidence>
<dbReference type="SUPFAM" id="SSF56003">
    <property type="entry name" value="Molybdenum cofactor-binding domain"/>
    <property type="match status" value="1"/>
</dbReference>
<name>A0A7W9FML6_9HYPH</name>
<dbReference type="Pfam" id="PF02738">
    <property type="entry name" value="MoCoBD_1"/>
    <property type="match status" value="1"/>
</dbReference>
<dbReference type="GO" id="GO:0030151">
    <property type="term" value="F:molybdenum ion binding"/>
    <property type="evidence" value="ECO:0007669"/>
    <property type="project" value="InterPro"/>
</dbReference>
<evidence type="ECO:0000256" key="2">
    <source>
        <dbReference type="ARBA" id="ARBA00001974"/>
    </source>
</evidence>
<dbReference type="RefSeq" id="WP_183856338.1">
    <property type="nucleotide sequence ID" value="NZ_JACHOO010000005.1"/>
</dbReference>
<gene>
    <name evidence="13" type="ORF">GGQ63_002533</name>
</gene>
<dbReference type="Gene3D" id="3.90.1170.50">
    <property type="entry name" value="Aldehyde oxidase/xanthine dehydrogenase, a/b hammerhead"/>
    <property type="match status" value="1"/>
</dbReference>
<protein>
    <submittedName>
        <fullName evidence="13">Xanthine dehydrogenase large subunit</fullName>
        <ecNumber evidence="13">1.17.1.4</ecNumber>
    </submittedName>
</protein>
<evidence type="ECO:0000256" key="11">
    <source>
        <dbReference type="ARBA" id="ARBA00053029"/>
    </source>
</evidence>
<dbReference type="Pfam" id="PF20256">
    <property type="entry name" value="MoCoBD_2"/>
    <property type="match status" value="1"/>
</dbReference>
<evidence type="ECO:0000256" key="7">
    <source>
        <dbReference type="ARBA" id="ARBA00023002"/>
    </source>
</evidence>
<keyword evidence="9" id="KW-0411">Iron-sulfur</keyword>
<sequence>MADGSTNPLAAEARAVAHESAHKHVAGTAEFIDDMPEPAGTLHAAFGLSAIASGTITALDLSAVAAAPGVVGIVTAADIPGRNDMSASGSGDDPLLSTGEIRYCGQPVFAVLATDRDAARRAARCARITYDETLPVVDVAAARAAGRGPSFPPLTLARGSVEDGLAAAPLTIAGRIAIGGQEHFYLEGQVALAVPGEDGEVLLYSATQHPSEVQEAVAHILGVAAHAVRVHVRRMGGGFGGKETQPTIFAALAAVAARKFRRPVKIRPDRDDDMTITGKRHDFVVDYALGFHEDGRIEAVDAVFAARCGHSEDLSRGVTDRALMHADNAYFYPHVRLRTEPLRTDTVSNTAFRGYGGPQGVVAAERMIEEIAYALGRDPLDIRKANFYAAPDRNETPYHQDVHDNIMLRIVEELEASSHYRARRAAILAENARSPVVKRGIGLVPVKYGISFSKKAMNQGGALLAVYRDGSVHLNHGGTEMGQGLNTKVAQVVADELGIALARIRLTATATDKVPNASPTAGSVGADLNAMAAQDAARTLKARLAAFAAERAGVAEDAVVFEHEAVRIGAERIGWAELVGEAYMARVPLSATGFYRTPGLSWDRKAGRGSPYFYFTYGAACAEVAVDTLTGEYAVERVDVLQDVGRSLNPAIDRGQIEGGFIQGMGWLTTEELWWDGKGRLRTHAPSTYKIPLASDRPRVFEVRLAAWSENMAPTVGRSKAVGEPPVMLAVSVLEALGMAVASTADYRLPPRLDPPATPERVLAAIERLRRDVDFAGVLL</sequence>
<keyword evidence="7 13" id="KW-0560">Oxidoreductase</keyword>
<dbReference type="EMBL" id="JACHOO010000005">
    <property type="protein sequence ID" value="MBB5753463.1"/>
    <property type="molecule type" value="Genomic_DNA"/>
</dbReference>
<dbReference type="Pfam" id="PF01315">
    <property type="entry name" value="Ald_Xan_dh_C"/>
    <property type="match status" value="1"/>
</dbReference>
<accession>A0A7W9FML6</accession>
<dbReference type="InterPro" id="IPR014309">
    <property type="entry name" value="Xanthine_DH_Mopterin-bd_su"/>
</dbReference>
<keyword evidence="4" id="KW-0500">Molybdenum</keyword>
<dbReference type="Gene3D" id="3.30.365.10">
    <property type="entry name" value="Aldehyde oxidase/xanthine dehydrogenase, molybdopterin binding domain"/>
    <property type="match status" value="4"/>
</dbReference>
<comment type="similarity">
    <text evidence="3">Belongs to the xanthine dehydrogenase family.</text>
</comment>
<dbReference type="SMART" id="SM01008">
    <property type="entry name" value="Ald_Xan_dh_C"/>
    <property type="match status" value="1"/>
</dbReference>
<keyword evidence="5" id="KW-0001">2Fe-2S</keyword>
<evidence type="ECO:0000313" key="14">
    <source>
        <dbReference type="Proteomes" id="UP000523821"/>
    </source>
</evidence>
<evidence type="ECO:0000256" key="9">
    <source>
        <dbReference type="ARBA" id="ARBA00023014"/>
    </source>
</evidence>
<comment type="cofactor">
    <cofactor evidence="1">
        <name>Mo-molybdopterin</name>
        <dbReference type="ChEBI" id="CHEBI:71302"/>
    </cofactor>
</comment>
<evidence type="ECO:0000256" key="6">
    <source>
        <dbReference type="ARBA" id="ARBA00022723"/>
    </source>
</evidence>
<comment type="cofactor">
    <cofactor evidence="11">
        <name>Mo-molybdopterin cytosine dinucleotide</name>
        <dbReference type="ChEBI" id="CHEBI:71308"/>
    </cofactor>
</comment>
<evidence type="ECO:0000259" key="12">
    <source>
        <dbReference type="SMART" id="SM01008"/>
    </source>
</evidence>
<dbReference type="InterPro" id="IPR037165">
    <property type="entry name" value="AldOxase/xan_DH_Mopterin-bd_sf"/>
</dbReference>
<dbReference type="FunFam" id="3.30.365.10:FF:000001">
    <property type="entry name" value="Xanthine dehydrogenase oxidase"/>
    <property type="match status" value="1"/>
</dbReference>
<keyword evidence="14" id="KW-1185">Reference proteome</keyword>
<dbReference type="InterPro" id="IPR016208">
    <property type="entry name" value="Ald_Oxase/xanthine_DH-like"/>
</dbReference>
<keyword evidence="6" id="KW-0479">Metal-binding</keyword>
<evidence type="ECO:0000313" key="13">
    <source>
        <dbReference type="EMBL" id="MBB5753463.1"/>
    </source>
</evidence>
<comment type="cofactor">
    <cofactor evidence="10">
        <name>[2Fe-2S] cluster</name>
        <dbReference type="ChEBI" id="CHEBI:190135"/>
    </cofactor>
</comment>
<dbReference type="GO" id="GO:0004854">
    <property type="term" value="F:xanthine dehydrogenase activity"/>
    <property type="evidence" value="ECO:0007669"/>
    <property type="project" value="UniProtKB-EC"/>
</dbReference>
<dbReference type="PANTHER" id="PTHR11908">
    <property type="entry name" value="XANTHINE DEHYDROGENASE"/>
    <property type="match status" value="1"/>
</dbReference>
<dbReference type="GO" id="GO:0005506">
    <property type="term" value="F:iron ion binding"/>
    <property type="evidence" value="ECO:0007669"/>
    <property type="project" value="InterPro"/>
</dbReference>
<dbReference type="SUPFAM" id="SSF54665">
    <property type="entry name" value="CO dehydrogenase molybdoprotein N-domain-like"/>
    <property type="match status" value="1"/>
</dbReference>
<dbReference type="InterPro" id="IPR000674">
    <property type="entry name" value="Ald_Oxase/Xan_DH_a/b"/>
</dbReference>
<keyword evidence="8" id="KW-0408">Iron</keyword>
<dbReference type="Proteomes" id="UP000523821">
    <property type="component" value="Unassembled WGS sequence"/>
</dbReference>
<dbReference type="EC" id="1.17.1.4" evidence="13"/>
<dbReference type="InterPro" id="IPR008274">
    <property type="entry name" value="AldOxase/xan_DH_MoCoBD1"/>
</dbReference>